<evidence type="ECO:0000256" key="3">
    <source>
        <dbReference type="ARBA" id="ARBA00022679"/>
    </source>
</evidence>
<evidence type="ECO:0000256" key="1">
    <source>
        <dbReference type="ARBA" id="ARBA00006594"/>
    </source>
</evidence>
<dbReference type="RefSeq" id="WP_205105665.1">
    <property type="nucleotide sequence ID" value="NZ_JACJJG010000091.1"/>
</dbReference>
<keyword evidence="7" id="KW-1185">Reference proteome</keyword>
<reference evidence="6" key="1">
    <citation type="submission" date="2020-08" db="EMBL/GenBank/DDBJ databases">
        <authorList>
            <person name="Cejkova D."/>
            <person name="Kubasova T."/>
            <person name="Jahodarova E."/>
            <person name="Rychlik I."/>
        </authorList>
    </citation>
    <scope>NUCLEOTIDE SEQUENCE</scope>
    <source>
        <strain evidence="6">An824</strain>
    </source>
</reference>
<evidence type="ECO:0000313" key="7">
    <source>
        <dbReference type="Proteomes" id="UP000706891"/>
    </source>
</evidence>
<gene>
    <name evidence="6" type="ORF">H6A34_11680</name>
</gene>
<comment type="caution">
    <text evidence="6">The sequence shown here is derived from an EMBL/GenBank/DDBJ whole genome shotgun (WGS) entry which is preliminary data.</text>
</comment>
<accession>A0A939B879</accession>
<dbReference type="GO" id="GO:0032259">
    <property type="term" value="P:methylation"/>
    <property type="evidence" value="ECO:0007669"/>
    <property type="project" value="UniProtKB-KW"/>
</dbReference>
<dbReference type="PROSITE" id="PS00092">
    <property type="entry name" value="N6_MTASE"/>
    <property type="match status" value="1"/>
</dbReference>
<evidence type="ECO:0000256" key="2">
    <source>
        <dbReference type="ARBA" id="ARBA00022603"/>
    </source>
</evidence>
<dbReference type="InterPro" id="IPR002052">
    <property type="entry name" value="DNA_methylase_N6_adenine_CS"/>
</dbReference>
<dbReference type="InterPro" id="IPR001091">
    <property type="entry name" value="RM_Methyltransferase"/>
</dbReference>
<dbReference type="EMBL" id="JACJJG010000091">
    <property type="protein sequence ID" value="MBM6674531.1"/>
    <property type="molecule type" value="Genomic_DNA"/>
</dbReference>
<dbReference type="SUPFAM" id="SSF53335">
    <property type="entry name" value="S-adenosyl-L-methionine-dependent methyltransferases"/>
    <property type="match status" value="1"/>
</dbReference>
<proteinExistence type="inferred from homology"/>
<sequence>MKTNICILGDCVKEMASLPDGSVDLIVADPPYWKVVSQKWDYMWKTERDYVEWSLSWIKEAARVLRVGGTFYCFGYFRTLALLVPYLDDFGLELRQQIIIDKGMRSVSGRATKKYKIFPNTTESILFMIKDNKRFVKDFLKSRQKVLGLTAKQINDYLGVKSNGGGMWSIYTGNNICEQFPTEELWNKLSELLHFNCSYTKVAQTFHPQMGVTDVWRDIDFYKEKRYHPTQKPQKLITRLILASSNEGDVVLDPFAGCGTTQLSCIQTGRKYIAIEINDEYHCMAISRIEELVSYFDKKLVL</sequence>
<dbReference type="InterPro" id="IPR029063">
    <property type="entry name" value="SAM-dependent_MTases_sf"/>
</dbReference>
<dbReference type="GO" id="GO:0008170">
    <property type="term" value="F:N-methyltransferase activity"/>
    <property type="evidence" value="ECO:0007669"/>
    <property type="project" value="InterPro"/>
</dbReference>
<evidence type="ECO:0000313" key="6">
    <source>
        <dbReference type="EMBL" id="MBM6674531.1"/>
    </source>
</evidence>
<reference evidence="6" key="2">
    <citation type="journal article" date="2021" name="Sci. Rep.">
        <title>The distribution of antibiotic resistance genes in chicken gut microbiota commensals.</title>
        <authorList>
            <person name="Juricova H."/>
            <person name="Matiasovicova J."/>
            <person name="Kubasova T."/>
            <person name="Cejkova D."/>
            <person name="Rychlik I."/>
        </authorList>
    </citation>
    <scope>NUCLEOTIDE SEQUENCE</scope>
    <source>
        <strain evidence="6">An824</strain>
    </source>
</reference>
<name>A0A939B879_9BACT</name>
<protein>
    <recommendedName>
        <fullName evidence="4">Methyltransferase</fullName>
        <ecNumber evidence="4">2.1.1.-</ecNumber>
    </recommendedName>
</protein>
<keyword evidence="3" id="KW-0808">Transferase</keyword>
<dbReference type="GO" id="GO:0003677">
    <property type="term" value="F:DNA binding"/>
    <property type="evidence" value="ECO:0007669"/>
    <property type="project" value="InterPro"/>
</dbReference>
<dbReference type="PRINTS" id="PR00508">
    <property type="entry name" value="S21N4MTFRASE"/>
</dbReference>
<feature type="domain" description="DNA methylase N-4/N-6" evidence="5">
    <location>
        <begin position="23"/>
        <end position="285"/>
    </location>
</feature>
<evidence type="ECO:0000259" key="5">
    <source>
        <dbReference type="Pfam" id="PF01555"/>
    </source>
</evidence>
<keyword evidence="2" id="KW-0489">Methyltransferase</keyword>
<dbReference type="Pfam" id="PF01555">
    <property type="entry name" value="N6_N4_Mtase"/>
    <property type="match status" value="1"/>
</dbReference>
<dbReference type="AlphaFoldDB" id="A0A939B879"/>
<dbReference type="EC" id="2.1.1.-" evidence="4"/>
<organism evidence="6 7">
    <name type="scientific">Marseilla massiliensis</name>
    <dbReference type="NCBI Taxonomy" id="1841864"/>
    <lineage>
        <taxon>Bacteria</taxon>
        <taxon>Pseudomonadati</taxon>
        <taxon>Bacteroidota</taxon>
        <taxon>Bacteroidia</taxon>
        <taxon>Bacteroidales</taxon>
        <taxon>Prevotellaceae</taxon>
        <taxon>Marseilla</taxon>
    </lineage>
</organism>
<comment type="similarity">
    <text evidence="1 4">Belongs to the N(4)/N(6)-methyltransferase family.</text>
</comment>
<dbReference type="Gene3D" id="3.40.50.150">
    <property type="entry name" value="Vaccinia Virus protein VP39"/>
    <property type="match status" value="1"/>
</dbReference>
<dbReference type="Proteomes" id="UP000706891">
    <property type="component" value="Unassembled WGS sequence"/>
</dbReference>
<evidence type="ECO:0000256" key="4">
    <source>
        <dbReference type="RuleBase" id="RU362026"/>
    </source>
</evidence>
<dbReference type="InterPro" id="IPR002941">
    <property type="entry name" value="DNA_methylase_N4/N6"/>
</dbReference>